<evidence type="ECO:0000259" key="3">
    <source>
        <dbReference type="Pfam" id="PF24883"/>
    </source>
</evidence>
<feature type="domain" description="DUF7708" evidence="2">
    <location>
        <begin position="79"/>
        <end position="213"/>
    </location>
</feature>
<dbReference type="InterPro" id="IPR011990">
    <property type="entry name" value="TPR-like_helical_dom_sf"/>
</dbReference>
<dbReference type="InterPro" id="IPR056125">
    <property type="entry name" value="DUF7708"/>
</dbReference>
<dbReference type="Gene3D" id="1.25.40.10">
    <property type="entry name" value="Tetratricopeptide repeat domain"/>
    <property type="match status" value="2"/>
</dbReference>
<evidence type="ECO:0008006" key="6">
    <source>
        <dbReference type="Google" id="ProtNLM"/>
    </source>
</evidence>
<organism evidence="4 5">
    <name type="scientific">Cladophialophora chaetospira</name>
    <dbReference type="NCBI Taxonomy" id="386627"/>
    <lineage>
        <taxon>Eukaryota</taxon>
        <taxon>Fungi</taxon>
        <taxon>Dikarya</taxon>
        <taxon>Ascomycota</taxon>
        <taxon>Pezizomycotina</taxon>
        <taxon>Eurotiomycetes</taxon>
        <taxon>Chaetothyriomycetidae</taxon>
        <taxon>Chaetothyriales</taxon>
        <taxon>Herpotrichiellaceae</taxon>
        <taxon>Cladophialophora</taxon>
    </lineage>
</organism>
<dbReference type="InterPro" id="IPR027417">
    <property type="entry name" value="P-loop_NTPase"/>
</dbReference>
<evidence type="ECO:0000313" key="5">
    <source>
        <dbReference type="Proteomes" id="UP001172673"/>
    </source>
</evidence>
<name>A0AA39CGE3_9EURO</name>
<dbReference type="PANTHER" id="PTHR10039:SF14">
    <property type="entry name" value="NACHT DOMAIN-CONTAINING PROTEIN"/>
    <property type="match status" value="1"/>
</dbReference>
<dbReference type="Proteomes" id="UP001172673">
    <property type="component" value="Unassembled WGS sequence"/>
</dbReference>
<gene>
    <name evidence="4" type="ORF">H2200_008358</name>
</gene>
<proteinExistence type="predicted"/>
<feature type="domain" description="Nephrocystin 3-like N-terminal" evidence="3">
    <location>
        <begin position="223"/>
        <end position="362"/>
    </location>
</feature>
<evidence type="ECO:0000259" key="2">
    <source>
        <dbReference type="Pfam" id="PF24809"/>
    </source>
</evidence>
<evidence type="ECO:0000313" key="4">
    <source>
        <dbReference type="EMBL" id="KAJ9607285.1"/>
    </source>
</evidence>
<protein>
    <recommendedName>
        <fullName evidence="6">NACHT domain-containing protein</fullName>
    </recommendedName>
</protein>
<dbReference type="Pfam" id="PF24883">
    <property type="entry name" value="NPHP3_N"/>
    <property type="match status" value="1"/>
</dbReference>
<dbReference type="SUPFAM" id="SSF48452">
    <property type="entry name" value="TPR-like"/>
    <property type="match status" value="2"/>
</dbReference>
<keyword evidence="1" id="KW-0677">Repeat</keyword>
<sequence length="1123" mass="128408">MSTPSTDVEAQVLRLMWRETIKYYNKHLASNQKDKILEKSVDDPASPTCGLGEFIHDVESALSTRYGPAPKQKGLYDALQNIQLYASIGDVMIQHQPHITALIWGAARLLLQVAVEGVGLRFHIAAAVSHVLQKFDRCRKEAILLRNNPEAFNAVVRLQAHTLNYLFRARAYCKRRHRITFRLLGDAFQRKFASLWSKVERADQELASFIRTHQAVEQVEFRTGVGKTVLASWLAQRLSQPAASAHIYSRSNARGALLPQSLLLAAIVQLLRARQCLVEQLKPAFWDNLQSLVVPTHFPLQEIPCPLLFTLLTEVLKLLPSSVLIFDGLDECPECPAATQLFESLLSLKADPNIKTKIVLLSQRTPFLDQQLQVLKRLDLCANTMSGPIEVYVRKRVEENQQLQDLHDDIIRTVVEGAQGLFLWARLMLDSLENADSIMQQRALLQEPPSGLMDMYQRRWDEHQQDLGNEQIKQRDEVLLLLAGHTHPVDLDVICEALVLFTDPTIPAKEKKFFYRGKKIKQLCGSFVEVSGNDVQFSHSSARLFIERLHRRTNQNPYEYLLRISLSKLRELQYRDWRTCLRLLWMNIFGGEKFPKELDFQVAESALYNHACLNWQTYVTHLSRLPDDLVEELRSFILGNEFVTWSENLYLLRNKSGLEGQLNVVIELRQWYEQLDQDTRPELPISTIFIEAHESLSRDLEQNAGNVLARFLPLMRLGWFLSLAARSFGDLQQDLDYKTTVAEGFLRYLGERDPITLQAQLAMYADYLWKGPYDFALERIQAVYDIQREVLGEDAPDLIGTRTMIAGAYYRLGQLREAARIFQEVLERILTTMGGMSKAFLAGELFLGEVNEFAGNVQEATRLFRDVEKKWVDKNGKTSPFAAALFTGFGSIYRRQNNFDDAAGYLIDAWSQRVRIQTTEHPLCVDSALQLAVLYRDASKPEMARDFLNEVANSSVFGVSFERVCQRTHIQAMLLFDAGEYTEPRNNLQALILSSIGEDREKNNRELLWVRLNLAEAMRRHDEADGALMLFTELVTPIRDDNSIDAVSINTLHDEPEPVHQLQIAETGLRLIRDGRYEQADNLLLREGLAWVRPQDFWIIFGGPMADTATMHLRPPATVSIEK</sequence>
<dbReference type="SUPFAM" id="SSF52540">
    <property type="entry name" value="P-loop containing nucleoside triphosphate hydrolases"/>
    <property type="match status" value="1"/>
</dbReference>
<dbReference type="PANTHER" id="PTHR10039">
    <property type="entry name" value="AMELOGENIN"/>
    <property type="match status" value="1"/>
</dbReference>
<reference evidence="4" key="1">
    <citation type="submission" date="2022-10" db="EMBL/GenBank/DDBJ databases">
        <title>Culturing micro-colonial fungi from biological soil crusts in the Mojave desert and describing Neophaeococcomyces mojavensis, and introducing the new genera and species Taxawa tesnikishii.</title>
        <authorList>
            <person name="Kurbessoian T."/>
            <person name="Stajich J.E."/>
        </authorList>
    </citation>
    <scope>NUCLEOTIDE SEQUENCE</scope>
    <source>
        <strain evidence="4">TK_41</strain>
    </source>
</reference>
<dbReference type="InterPro" id="IPR056884">
    <property type="entry name" value="NPHP3-like_N"/>
</dbReference>
<dbReference type="AlphaFoldDB" id="A0AA39CGE3"/>
<dbReference type="Pfam" id="PF24809">
    <property type="entry name" value="DUF7708"/>
    <property type="match status" value="1"/>
</dbReference>
<comment type="caution">
    <text evidence="4">The sequence shown here is derived from an EMBL/GenBank/DDBJ whole genome shotgun (WGS) entry which is preliminary data.</text>
</comment>
<accession>A0AA39CGE3</accession>
<evidence type="ECO:0000256" key="1">
    <source>
        <dbReference type="ARBA" id="ARBA00022737"/>
    </source>
</evidence>
<keyword evidence="5" id="KW-1185">Reference proteome</keyword>
<dbReference type="Pfam" id="PF13424">
    <property type="entry name" value="TPR_12"/>
    <property type="match status" value="1"/>
</dbReference>
<dbReference type="EMBL" id="JAPDRK010000012">
    <property type="protein sequence ID" value="KAJ9607285.1"/>
    <property type="molecule type" value="Genomic_DNA"/>
</dbReference>